<dbReference type="AlphaFoldDB" id="A0A812M5K0"/>
<keyword evidence="6" id="KW-1185">Reference proteome</keyword>
<feature type="compositionally biased region" description="Basic residues" evidence="3">
    <location>
        <begin position="83"/>
        <end position="96"/>
    </location>
</feature>
<keyword evidence="1 2" id="KW-0238">DNA-binding</keyword>
<dbReference type="EMBL" id="CAJNDS010001224">
    <property type="protein sequence ID" value="CAE7252492.1"/>
    <property type="molecule type" value="Genomic_DNA"/>
</dbReference>
<evidence type="ECO:0000256" key="3">
    <source>
        <dbReference type="SAM" id="MobiDB-lite"/>
    </source>
</evidence>
<dbReference type="InterPro" id="IPR050342">
    <property type="entry name" value="HMGB"/>
</dbReference>
<feature type="region of interest" description="Disordered" evidence="3">
    <location>
        <begin position="171"/>
        <end position="244"/>
    </location>
</feature>
<reference evidence="5" key="1">
    <citation type="submission" date="2021-02" db="EMBL/GenBank/DDBJ databases">
        <authorList>
            <person name="Dougan E. K."/>
            <person name="Rhodes N."/>
            <person name="Thang M."/>
            <person name="Chan C."/>
        </authorList>
    </citation>
    <scope>NUCLEOTIDE SEQUENCE</scope>
</reference>
<feature type="domain" description="HMG box" evidence="4">
    <location>
        <begin position="6"/>
        <end position="75"/>
    </location>
</feature>
<dbReference type="Gene3D" id="1.10.30.10">
    <property type="entry name" value="High mobility group box domain"/>
    <property type="match status" value="2"/>
</dbReference>
<evidence type="ECO:0000256" key="2">
    <source>
        <dbReference type="PROSITE-ProRule" id="PRU00267"/>
    </source>
</evidence>
<evidence type="ECO:0000313" key="5">
    <source>
        <dbReference type="EMBL" id="CAE7252492.1"/>
    </source>
</evidence>
<proteinExistence type="predicted"/>
<dbReference type="Proteomes" id="UP000604046">
    <property type="component" value="Unassembled WGS sequence"/>
</dbReference>
<dbReference type="PROSITE" id="PS50118">
    <property type="entry name" value="HMG_BOX_2"/>
    <property type="match status" value="2"/>
</dbReference>
<dbReference type="InterPro" id="IPR036910">
    <property type="entry name" value="HMG_box_dom_sf"/>
</dbReference>
<feature type="region of interest" description="Disordered" evidence="3">
    <location>
        <begin position="78"/>
        <end position="108"/>
    </location>
</feature>
<accession>A0A812M5K0</accession>
<organism evidence="5 6">
    <name type="scientific">Symbiodinium natans</name>
    <dbReference type="NCBI Taxonomy" id="878477"/>
    <lineage>
        <taxon>Eukaryota</taxon>
        <taxon>Sar</taxon>
        <taxon>Alveolata</taxon>
        <taxon>Dinophyceae</taxon>
        <taxon>Suessiales</taxon>
        <taxon>Symbiodiniaceae</taxon>
        <taxon>Symbiodinium</taxon>
    </lineage>
</organism>
<protein>
    <submittedName>
        <fullName evidence="5">SSRP1 protein</fullName>
    </submittedName>
</protein>
<feature type="compositionally biased region" description="Basic and acidic residues" evidence="3">
    <location>
        <begin position="180"/>
        <end position="226"/>
    </location>
</feature>
<dbReference type="GO" id="GO:0003677">
    <property type="term" value="F:DNA binding"/>
    <property type="evidence" value="ECO:0007669"/>
    <property type="project" value="UniProtKB-UniRule"/>
</dbReference>
<dbReference type="Pfam" id="PF00505">
    <property type="entry name" value="HMG_box"/>
    <property type="match status" value="2"/>
</dbReference>
<feature type="compositionally biased region" description="Basic residues" evidence="3">
    <location>
        <begin position="228"/>
        <end position="239"/>
    </location>
</feature>
<dbReference type="GO" id="GO:0005634">
    <property type="term" value="C:nucleus"/>
    <property type="evidence" value="ECO:0007669"/>
    <property type="project" value="UniProtKB-UniRule"/>
</dbReference>
<evidence type="ECO:0000256" key="1">
    <source>
        <dbReference type="ARBA" id="ARBA00023125"/>
    </source>
</evidence>
<feature type="DNA-binding region" description="HMG box" evidence="2">
    <location>
        <begin position="102"/>
        <end position="170"/>
    </location>
</feature>
<dbReference type="PANTHER" id="PTHR48112">
    <property type="entry name" value="HIGH MOBILITY GROUP PROTEIN DSP1"/>
    <property type="match status" value="1"/>
</dbReference>
<dbReference type="SMART" id="SM00398">
    <property type="entry name" value="HMG"/>
    <property type="match status" value="2"/>
</dbReference>
<dbReference type="CDD" id="cd00084">
    <property type="entry name" value="HMG-box_SF"/>
    <property type="match status" value="1"/>
</dbReference>
<keyword evidence="2" id="KW-0539">Nucleus</keyword>
<feature type="domain" description="HMG box" evidence="4">
    <location>
        <begin position="102"/>
        <end position="170"/>
    </location>
</feature>
<comment type="caution">
    <text evidence="5">The sequence shown here is derived from an EMBL/GenBank/DDBJ whole genome shotgun (WGS) entry which is preliminary data.</text>
</comment>
<dbReference type="SUPFAM" id="SSF47095">
    <property type="entry name" value="HMG-box"/>
    <property type="match status" value="2"/>
</dbReference>
<evidence type="ECO:0000313" key="6">
    <source>
        <dbReference type="Proteomes" id="UP000604046"/>
    </source>
</evidence>
<feature type="DNA-binding region" description="HMG box" evidence="2">
    <location>
        <begin position="6"/>
        <end position="75"/>
    </location>
</feature>
<gene>
    <name evidence="5" type="primary">SSRP1</name>
    <name evidence="5" type="ORF">SNAT2548_LOCUS12611</name>
</gene>
<dbReference type="OrthoDB" id="1919336at2759"/>
<sequence length="307" mass="32992">MAEQPKKPAGGAFGCWLAEHRAELQKEVGPGKPASEVAKLAGARYKTLSEDTKAVYQKMFEAAKAKYEADMAAFLEAGGEKKSTKRKAEKSSKRKKDPAAPKKPAGGAFGCFLSKNRAAFTEECKGQPVTAITKLASDRWKALGEDEKKIYQADYEAKKAEYEEAMKSYVPLPSADDEADKPAKKARLSPEQKEAERAKQADKAHAKEKKATEKKVTEKKVKEGGKAPKAKASPKKKVGKSAPEVPAVELPPTVAARAEKAGLKDQLVKLAARPDVMNSGKSHTAILKALEESGGLIHPAKRALLGA</sequence>
<evidence type="ECO:0000259" key="4">
    <source>
        <dbReference type="PROSITE" id="PS50118"/>
    </source>
</evidence>
<name>A0A812M5K0_9DINO</name>
<dbReference type="InterPro" id="IPR009071">
    <property type="entry name" value="HMG_box_dom"/>
</dbReference>